<dbReference type="SUPFAM" id="SSF81338">
    <property type="entry name" value="Aquaporin-like"/>
    <property type="match status" value="1"/>
</dbReference>
<feature type="transmembrane region" description="Helical" evidence="8">
    <location>
        <begin position="66"/>
        <end position="87"/>
    </location>
</feature>
<feature type="transmembrane region" description="Helical" evidence="8">
    <location>
        <begin position="136"/>
        <end position="159"/>
    </location>
</feature>
<keyword evidence="5 8" id="KW-1133">Transmembrane helix</keyword>
<dbReference type="InterPro" id="IPR000425">
    <property type="entry name" value="MIP"/>
</dbReference>
<evidence type="ECO:0000256" key="1">
    <source>
        <dbReference type="ARBA" id="ARBA00004127"/>
    </source>
</evidence>
<dbReference type="InterPro" id="IPR023271">
    <property type="entry name" value="Aquaporin-like"/>
</dbReference>
<dbReference type="Pfam" id="PF00230">
    <property type="entry name" value="MIP"/>
    <property type="match status" value="1"/>
</dbReference>
<keyword evidence="3 7" id="KW-0812">Transmembrane</keyword>
<dbReference type="GO" id="GO:0012505">
    <property type="term" value="C:endomembrane system"/>
    <property type="evidence" value="ECO:0007669"/>
    <property type="project" value="UniProtKB-SubCell"/>
</dbReference>
<dbReference type="EMBL" id="KN729629">
    <property type="protein sequence ID" value="KIH62053.1"/>
    <property type="molecule type" value="Genomic_DNA"/>
</dbReference>
<evidence type="ECO:0000256" key="6">
    <source>
        <dbReference type="ARBA" id="ARBA00023136"/>
    </source>
</evidence>
<evidence type="ECO:0000313" key="9">
    <source>
        <dbReference type="EMBL" id="KIH62053.1"/>
    </source>
</evidence>
<evidence type="ECO:0000256" key="7">
    <source>
        <dbReference type="RuleBase" id="RU000477"/>
    </source>
</evidence>
<evidence type="ECO:0000256" key="2">
    <source>
        <dbReference type="ARBA" id="ARBA00022448"/>
    </source>
</evidence>
<keyword evidence="6 8" id="KW-0472">Membrane</keyword>
<organism evidence="9 10">
    <name type="scientific">Ancylostoma duodenale</name>
    <dbReference type="NCBI Taxonomy" id="51022"/>
    <lineage>
        <taxon>Eukaryota</taxon>
        <taxon>Metazoa</taxon>
        <taxon>Ecdysozoa</taxon>
        <taxon>Nematoda</taxon>
        <taxon>Chromadorea</taxon>
        <taxon>Rhabditida</taxon>
        <taxon>Rhabditina</taxon>
        <taxon>Rhabditomorpha</taxon>
        <taxon>Strongyloidea</taxon>
        <taxon>Ancylostomatidae</taxon>
        <taxon>Ancylostomatinae</taxon>
        <taxon>Ancylostoma</taxon>
    </lineage>
</organism>
<evidence type="ECO:0000256" key="4">
    <source>
        <dbReference type="ARBA" id="ARBA00022737"/>
    </source>
</evidence>
<keyword evidence="2 7" id="KW-0813">Transport</keyword>
<dbReference type="PANTHER" id="PTHR45665">
    <property type="entry name" value="AQUAPORIN-8"/>
    <property type="match status" value="1"/>
</dbReference>
<dbReference type="AlphaFoldDB" id="A0A0C2CYD7"/>
<dbReference type="GO" id="GO:0015250">
    <property type="term" value="F:water channel activity"/>
    <property type="evidence" value="ECO:0007669"/>
    <property type="project" value="UniProtKB-ARBA"/>
</dbReference>
<dbReference type="PRINTS" id="PR00783">
    <property type="entry name" value="MINTRINSICP"/>
</dbReference>
<sequence>MQAVVVTTSSNESIVADNIVHAALAHGFTIFILVAALGHISGGHFNPAVTWAVAASGKMSIYHVPFYWFSQLLGGFCGALYSALIMTQKQLDSSHAGATLLNPENKWWEGMMSEAVVTYFLCHTILLTAADTNTNVLAPLAIGLTLSIDILSTGAITGASMNPARSLGPNVVGQIFLDSNSIPAHFWSYHYIYWAGPFMGASVAVVIYRLFEARQDRLLR</sequence>
<dbReference type="PANTHER" id="PTHR45665:SF9">
    <property type="entry name" value="AQUAPORIN-8"/>
    <property type="match status" value="1"/>
</dbReference>
<dbReference type="GO" id="GO:0005737">
    <property type="term" value="C:cytoplasm"/>
    <property type="evidence" value="ECO:0007669"/>
    <property type="project" value="UniProtKB-ARBA"/>
</dbReference>
<evidence type="ECO:0000313" key="10">
    <source>
        <dbReference type="Proteomes" id="UP000054047"/>
    </source>
</evidence>
<evidence type="ECO:0000256" key="5">
    <source>
        <dbReference type="ARBA" id="ARBA00022989"/>
    </source>
</evidence>
<comment type="similarity">
    <text evidence="7">Belongs to the MIP/aquaporin (TC 1.A.8) family.</text>
</comment>
<keyword evidence="10" id="KW-1185">Reference proteome</keyword>
<gene>
    <name evidence="9" type="ORF">ANCDUO_07669</name>
</gene>
<evidence type="ECO:0000256" key="8">
    <source>
        <dbReference type="SAM" id="Phobius"/>
    </source>
</evidence>
<keyword evidence="4" id="KW-0677">Repeat</keyword>
<dbReference type="Gene3D" id="1.20.1080.10">
    <property type="entry name" value="Glycerol uptake facilitator protein"/>
    <property type="match status" value="1"/>
</dbReference>
<evidence type="ECO:0000256" key="3">
    <source>
        <dbReference type="ARBA" id="ARBA00022692"/>
    </source>
</evidence>
<feature type="transmembrane region" description="Helical" evidence="8">
    <location>
        <begin position="107"/>
        <end position="129"/>
    </location>
</feature>
<proteinExistence type="inferred from homology"/>
<dbReference type="GO" id="GO:0019755">
    <property type="term" value="P:one-carbon compound transport"/>
    <property type="evidence" value="ECO:0007669"/>
    <property type="project" value="UniProtKB-ARBA"/>
</dbReference>
<dbReference type="Proteomes" id="UP000054047">
    <property type="component" value="Unassembled WGS sequence"/>
</dbReference>
<accession>A0A0C2CYD7</accession>
<protein>
    <submittedName>
        <fullName evidence="9">Channel protein, MIP family</fullName>
    </submittedName>
</protein>
<feature type="transmembrane region" description="Helical" evidence="8">
    <location>
        <begin position="19"/>
        <end position="37"/>
    </location>
</feature>
<reference evidence="9 10" key="1">
    <citation type="submission" date="2013-12" db="EMBL/GenBank/DDBJ databases">
        <title>Draft genome of the parsitic nematode Ancylostoma duodenale.</title>
        <authorList>
            <person name="Mitreva M."/>
        </authorList>
    </citation>
    <scope>NUCLEOTIDE SEQUENCE [LARGE SCALE GENOMIC DNA]</scope>
    <source>
        <strain evidence="9 10">Zhejiang</strain>
    </source>
</reference>
<feature type="transmembrane region" description="Helical" evidence="8">
    <location>
        <begin position="191"/>
        <end position="211"/>
    </location>
</feature>
<dbReference type="GO" id="GO:0005886">
    <property type="term" value="C:plasma membrane"/>
    <property type="evidence" value="ECO:0007669"/>
    <property type="project" value="TreeGrafter"/>
</dbReference>
<name>A0A0C2CYD7_9BILA</name>
<dbReference type="InterPro" id="IPR034294">
    <property type="entry name" value="Aquaporin_transptr"/>
</dbReference>
<comment type="subcellular location">
    <subcellularLocation>
        <location evidence="1">Endomembrane system</location>
        <topology evidence="1">Multi-pass membrane protein</topology>
    </subcellularLocation>
</comment>
<dbReference type="OrthoDB" id="3222at2759"/>